<proteinExistence type="predicted"/>
<name>A0A6B0V3C0_IXORI</name>
<feature type="transmembrane region" description="Helical" evidence="1">
    <location>
        <begin position="12"/>
        <end position="32"/>
    </location>
</feature>
<evidence type="ECO:0000256" key="1">
    <source>
        <dbReference type="SAM" id="Phobius"/>
    </source>
</evidence>
<protein>
    <recommendedName>
        <fullName evidence="3">Transmembrane protein</fullName>
    </recommendedName>
</protein>
<evidence type="ECO:0008006" key="3">
    <source>
        <dbReference type="Google" id="ProtNLM"/>
    </source>
</evidence>
<accession>A0A6B0V3C0</accession>
<dbReference type="AlphaFoldDB" id="A0A6B0V3C0"/>
<feature type="transmembrane region" description="Helical" evidence="1">
    <location>
        <begin position="150"/>
        <end position="167"/>
    </location>
</feature>
<keyword evidence="1" id="KW-0812">Transmembrane</keyword>
<reference evidence="2" key="1">
    <citation type="submission" date="2019-12" db="EMBL/GenBank/DDBJ databases">
        <title>An insight into the sialome of adult female Ixodes ricinus ticks feeding for 6 days.</title>
        <authorList>
            <person name="Perner J."/>
            <person name="Ribeiro J.M.C."/>
        </authorList>
    </citation>
    <scope>NUCLEOTIDE SEQUENCE</scope>
    <source>
        <strain evidence="2">Semi-engorged</strain>
        <tissue evidence="2">Salivary glands</tissue>
    </source>
</reference>
<dbReference type="EMBL" id="GIFC01014657">
    <property type="protein sequence ID" value="MXU96740.1"/>
    <property type="molecule type" value="Transcribed_RNA"/>
</dbReference>
<keyword evidence="1" id="KW-1133">Transmembrane helix</keyword>
<feature type="transmembrane region" description="Helical" evidence="1">
    <location>
        <begin position="187"/>
        <end position="215"/>
    </location>
</feature>
<keyword evidence="1" id="KW-0472">Membrane</keyword>
<organism evidence="2">
    <name type="scientific">Ixodes ricinus</name>
    <name type="common">Common tick</name>
    <name type="synonym">Acarus ricinus</name>
    <dbReference type="NCBI Taxonomy" id="34613"/>
    <lineage>
        <taxon>Eukaryota</taxon>
        <taxon>Metazoa</taxon>
        <taxon>Ecdysozoa</taxon>
        <taxon>Arthropoda</taxon>
        <taxon>Chelicerata</taxon>
        <taxon>Arachnida</taxon>
        <taxon>Acari</taxon>
        <taxon>Parasitiformes</taxon>
        <taxon>Ixodida</taxon>
        <taxon>Ixodoidea</taxon>
        <taxon>Ixodidae</taxon>
        <taxon>Ixodinae</taxon>
        <taxon>Ixodes</taxon>
    </lineage>
</organism>
<evidence type="ECO:0000313" key="2">
    <source>
        <dbReference type="EMBL" id="MXU96740.1"/>
    </source>
</evidence>
<sequence>MSLKTRGFSTSTLGSLAFFCCCFSLSSSIFTFHSSLPSRPTLFSFRLAVELLEPELSCSCRRCTAERGTRDRPPGTEVLSSSVAEEACPLLRPRLPREEDRSSLASCSCRACMRRLKDSRSSVLRIFSYCLSADGSPPAKASTRAVLSRVLRLLAVDILAALFWLWLSLLSFAEVSCSVEYFFLPWIFWLILLSRFRGAVGGSWFSSISLLTLYAGRPWGISLRKVS</sequence>